<evidence type="ECO:0000313" key="1">
    <source>
        <dbReference type="EnsemblMetazoa" id="tetur06g06490.1"/>
    </source>
</evidence>
<dbReference type="HOGENOM" id="CLU_1808681_0_0_1"/>
<protein>
    <submittedName>
        <fullName evidence="1">Uncharacterized protein</fullName>
    </submittedName>
</protein>
<dbReference type="AlphaFoldDB" id="T1K829"/>
<evidence type="ECO:0000313" key="2">
    <source>
        <dbReference type="Proteomes" id="UP000015104"/>
    </source>
</evidence>
<dbReference type="EnsemblMetazoa" id="tetur06g06490.1">
    <property type="protein sequence ID" value="tetur06g06490.1"/>
    <property type="gene ID" value="tetur06g06490"/>
</dbReference>
<dbReference type="Proteomes" id="UP000015104">
    <property type="component" value="Unassembled WGS sequence"/>
</dbReference>
<reference evidence="2" key="1">
    <citation type="submission" date="2011-08" db="EMBL/GenBank/DDBJ databases">
        <authorList>
            <person name="Rombauts S."/>
        </authorList>
    </citation>
    <scope>NUCLEOTIDE SEQUENCE</scope>
    <source>
        <strain evidence="2">London</strain>
    </source>
</reference>
<sequence>MLIVAYDFTINYPDCEQSILLINLADQSTTHYHHNNHGHHPHHGESIHQTVSIYSKATKRCKSLLAKFLSITLNQPPKGKDNNDDNNYLTTFYFKFVLHRKKEIFSFFKMFCTMIKVAFLHYFSQSIEFPKKTVIYNYLQSSF</sequence>
<name>T1K829_TETUR</name>
<organism evidence="1 2">
    <name type="scientific">Tetranychus urticae</name>
    <name type="common">Two-spotted spider mite</name>
    <dbReference type="NCBI Taxonomy" id="32264"/>
    <lineage>
        <taxon>Eukaryota</taxon>
        <taxon>Metazoa</taxon>
        <taxon>Ecdysozoa</taxon>
        <taxon>Arthropoda</taxon>
        <taxon>Chelicerata</taxon>
        <taxon>Arachnida</taxon>
        <taxon>Acari</taxon>
        <taxon>Acariformes</taxon>
        <taxon>Trombidiformes</taxon>
        <taxon>Prostigmata</taxon>
        <taxon>Eleutherengona</taxon>
        <taxon>Raphignathae</taxon>
        <taxon>Tetranychoidea</taxon>
        <taxon>Tetranychidae</taxon>
        <taxon>Tetranychus</taxon>
    </lineage>
</organism>
<dbReference type="EMBL" id="CAEY01001799">
    <property type="status" value="NOT_ANNOTATED_CDS"/>
    <property type="molecule type" value="Genomic_DNA"/>
</dbReference>
<keyword evidence="2" id="KW-1185">Reference proteome</keyword>
<proteinExistence type="predicted"/>
<accession>T1K829</accession>
<reference evidence="1" key="2">
    <citation type="submission" date="2015-06" db="UniProtKB">
        <authorList>
            <consortium name="EnsemblMetazoa"/>
        </authorList>
    </citation>
    <scope>IDENTIFICATION</scope>
</reference>